<evidence type="ECO:0000313" key="3">
    <source>
        <dbReference type="Proteomes" id="UP000011944"/>
    </source>
</evidence>
<reference evidence="2 3" key="1">
    <citation type="submission" date="2012-10" db="EMBL/GenBank/DDBJ databases">
        <authorList>
            <person name="Strain E.A."/>
            <person name="Brown E."/>
            <person name="Allard M.W."/>
            <person name="Gonzalez-Escalona N."/>
            <person name="Timme R."/>
        </authorList>
    </citation>
    <scope>NUCLEOTIDE SEQUENCE [LARGE SCALE GENOMIC DNA]</scope>
    <source>
        <strain evidence="2 3">CFSAN001627</strain>
    </source>
</reference>
<organism evidence="2 3">
    <name type="scientific">Clostridium botulinum CFSAN001627</name>
    <dbReference type="NCBI Taxonomy" id="1232189"/>
    <lineage>
        <taxon>Bacteria</taxon>
        <taxon>Bacillati</taxon>
        <taxon>Bacillota</taxon>
        <taxon>Clostridia</taxon>
        <taxon>Eubacteriales</taxon>
        <taxon>Clostridiaceae</taxon>
        <taxon>Clostridium</taxon>
    </lineage>
</organism>
<protein>
    <recommendedName>
        <fullName evidence="1">Cyanophage baseplate Pam3 plug gp18 domain-containing protein</fullName>
    </recommendedName>
</protein>
<sequence>MEIPIYKNDLPYTFQMEFDGKNYVIDIEYNLTFDFITMSLSHEDKVLVSGEKLILNQPLFQCAVDDEGNKDPNFPSVDIIPTSCDKTVQRVGFDEFGDIVILEIKEVSNNA</sequence>
<dbReference type="InterPro" id="IPR054252">
    <property type="entry name" value="Pam3_gp18"/>
</dbReference>
<reference evidence="2 3" key="2">
    <citation type="submission" date="2013-03" db="EMBL/GenBank/DDBJ databases">
        <title>Diversity in Clostridium botulinum.</title>
        <authorList>
            <person name="Timme R.E."/>
            <person name="Allard M."/>
            <person name="Luo Y."/>
            <person name="Strain E."/>
            <person name="Gonzalez-Escalona N."/>
            <person name="Brown E."/>
        </authorList>
    </citation>
    <scope>NUCLEOTIDE SEQUENCE [LARGE SCALE GENOMIC DNA]</scope>
    <source>
        <strain evidence="2 3">CFSAN001627</strain>
    </source>
</reference>
<comment type="caution">
    <text evidence="2">The sequence shown here is derived from an EMBL/GenBank/DDBJ whole genome shotgun (WGS) entry which is preliminary data.</text>
</comment>
<evidence type="ECO:0000313" key="2">
    <source>
        <dbReference type="EMBL" id="EKN42961.1"/>
    </source>
</evidence>
<gene>
    <name evidence="2" type="ORF">CFSAN001627_03550</name>
</gene>
<dbReference type="Pfam" id="PF22479">
    <property type="entry name" value="Pam3_gp18"/>
    <property type="match status" value="1"/>
</dbReference>
<feature type="domain" description="Cyanophage baseplate Pam3 plug gp18" evidence="1">
    <location>
        <begin position="2"/>
        <end position="99"/>
    </location>
</feature>
<dbReference type="PATRIC" id="fig|1232189.3.peg.578"/>
<accession>M1ZU89</accession>
<proteinExistence type="predicted"/>
<dbReference type="Proteomes" id="UP000011944">
    <property type="component" value="Unassembled WGS sequence"/>
</dbReference>
<dbReference type="AlphaFoldDB" id="M1ZU89"/>
<name>M1ZU89_CLOBO</name>
<evidence type="ECO:0000259" key="1">
    <source>
        <dbReference type="Pfam" id="PF22479"/>
    </source>
</evidence>
<dbReference type="EMBL" id="AMXI01000197">
    <property type="protein sequence ID" value="EKN42961.1"/>
    <property type="molecule type" value="Genomic_DNA"/>
</dbReference>